<dbReference type="AlphaFoldDB" id="A0AAV6VLQ9"/>
<keyword evidence="7" id="KW-0969">Cilium</keyword>
<evidence type="ECO:0000256" key="11">
    <source>
        <dbReference type="ARBA" id="ARBA00024803"/>
    </source>
</evidence>
<gene>
    <name evidence="13" type="ORF">JTE90_009017</name>
</gene>
<evidence type="ECO:0000256" key="2">
    <source>
        <dbReference type="ARBA" id="ARBA00009082"/>
    </source>
</evidence>
<dbReference type="GO" id="GO:0032880">
    <property type="term" value="P:regulation of protein localization"/>
    <property type="evidence" value="ECO:0007669"/>
    <property type="project" value="TreeGrafter"/>
</dbReference>
<evidence type="ECO:0000256" key="1">
    <source>
        <dbReference type="ARBA" id="ARBA00004272"/>
    </source>
</evidence>
<keyword evidence="4" id="KW-1003">Cell membrane</keyword>
<evidence type="ECO:0000256" key="7">
    <source>
        <dbReference type="ARBA" id="ARBA00023069"/>
    </source>
</evidence>
<evidence type="ECO:0000313" key="14">
    <source>
        <dbReference type="Proteomes" id="UP000827092"/>
    </source>
</evidence>
<comment type="caution">
    <text evidence="13">The sequence shown here is derived from an EMBL/GenBank/DDBJ whole genome shotgun (WGS) entry which is preliminary data.</text>
</comment>
<evidence type="ECO:0000256" key="10">
    <source>
        <dbReference type="ARBA" id="ARBA00023273"/>
    </source>
</evidence>
<keyword evidence="8 12" id="KW-0472">Membrane</keyword>
<evidence type="ECO:0000256" key="5">
    <source>
        <dbReference type="ARBA" id="ARBA00022692"/>
    </source>
</evidence>
<dbReference type="PANTHER" id="PTHR14605">
    <property type="entry name" value="CHST5 PROTEIN"/>
    <property type="match status" value="1"/>
</dbReference>
<dbReference type="GO" id="GO:0060170">
    <property type="term" value="C:ciliary membrane"/>
    <property type="evidence" value="ECO:0007669"/>
    <property type="project" value="UniProtKB-SubCell"/>
</dbReference>
<accession>A0AAV6VLQ9</accession>
<evidence type="ECO:0000256" key="4">
    <source>
        <dbReference type="ARBA" id="ARBA00022475"/>
    </source>
</evidence>
<dbReference type="PANTHER" id="PTHR14605:SF1">
    <property type="entry name" value="TRANSMEMBRANE PROTEIN 231"/>
    <property type="match status" value="1"/>
</dbReference>
<dbReference type="GO" id="GO:0060271">
    <property type="term" value="P:cilium assembly"/>
    <property type="evidence" value="ECO:0007669"/>
    <property type="project" value="TreeGrafter"/>
</dbReference>
<keyword evidence="9" id="KW-0325">Glycoprotein</keyword>
<comment type="subcellular location">
    <subcellularLocation>
        <location evidence="1">Cell projection</location>
        <location evidence="1">Cilium membrane</location>
        <topology evidence="1">Multi-pass membrane protein</topology>
    </subcellularLocation>
</comment>
<dbReference type="Proteomes" id="UP000827092">
    <property type="component" value="Unassembled WGS sequence"/>
</dbReference>
<protein>
    <recommendedName>
        <fullName evidence="3">Transmembrane protein 231</fullName>
    </recommendedName>
</protein>
<comment type="function">
    <text evidence="11">Transmembrane component of the tectonic-like complex, a complex localized at the transition zone of primary cilia and acting as a barrier that prevents diffusion of transmembrane proteins between the cilia and plasma membranes. Required for ciliogenesis and sonic hedgehog/SHH signaling.</text>
</comment>
<comment type="similarity">
    <text evidence="2">Belongs to the TMEM231 family.</text>
</comment>
<sequence length="309" mass="35896">MAVYEVFSQPLAIKYKSSLCSKSTCFCLITSLLSLICPFLISYYTQGFWKKVDVYREQPDVSFKHKMLLVLETKSPQELIFWSTYKSLNQLINPHSQQIVPSIEHREEDFNMDGKRDELQMTIEVPLTKQDVVSVKLILIFDYKLYLYSNLHMESAIYIHYSTSLPGSAFSAFGELSLHQREPLSHTGQDTRFNNPVIEVSSTELPPTRLENILLSYSRRNVTTSFQNVYPVWEAGRAANESFKINLVVLYPEVTILYRTGFWQLIKWALVQYMAIFIIFSAIVWKLKSYVFEKQWISTIVTSPVKSKT</sequence>
<feature type="transmembrane region" description="Helical" evidence="12">
    <location>
        <begin position="265"/>
        <end position="285"/>
    </location>
</feature>
<evidence type="ECO:0000256" key="12">
    <source>
        <dbReference type="SAM" id="Phobius"/>
    </source>
</evidence>
<evidence type="ECO:0000256" key="8">
    <source>
        <dbReference type="ARBA" id="ARBA00023136"/>
    </source>
</evidence>
<dbReference type="GO" id="GO:0035869">
    <property type="term" value="C:ciliary transition zone"/>
    <property type="evidence" value="ECO:0007669"/>
    <property type="project" value="TreeGrafter"/>
</dbReference>
<reference evidence="13 14" key="1">
    <citation type="journal article" date="2022" name="Nat. Ecol. Evol.">
        <title>A masculinizing supergene underlies an exaggerated male reproductive morph in a spider.</title>
        <authorList>
            <person name="Hendrickx F."/>
            <person name="De Corte Z."/>
            <person name="Sonet G."/>
            <person name="Van Belleghem S.M."/>
            <person name="Kostlbacher S."/>
            <person name="Vangestel C."/>
        </authorList>
    </citation>
    <scope>NUCLEOTIDE SEQUENCE [LARGE SCALE GENOMIC DNA]</scope>
    <source>
        <strain evidence="13">W744_W776</strain>
    </source>
</reference>
<organism evidence="13 14">
    <name type="scientific">Oedothorax gibbosus</name>
    <dbReference type="NCBI Taxonomy" id="931172"/>
    <lineage>
        <taxon>Eukaryota</taxon>
        <taxon>Metazoa</taxon>
        <taxon>Ecdysozoa</taxon>
        <taxon>Arthropoda</taxon>
        <taxon>Chelicerata</taxon>
        <taxon>Arachnida</taxon>
        <taxon>Araneae</taxon>
        <taxon>Araneomorphae</taxon>
        <taxon>Entelegynae</taxon>
        <taxon>Araneoidea</taxon>
        <taxon>Linyphiidae</taxon>
        <taxon>Erigoninae</taxon>
        <taxon>Oedothorax</taxon>
    </lineage>
</organism>
<dbReference type="Pfam" id="PF10149">
    <property type="entry name" value="TM231"/>
    <property type="match status" value="1"/>
</dbReference>
<keyword evidence="6 12" id="KW-1133">Transmembrane helix</keyword>
<keyword evidence="14" id="KW-1185">Reference proteome</keyword>
<evidence type="ECO:0000313" key="13">
    <source>
        <dbReference type="EMBL" id="KAG8196958.1"/>
    </source>
</evidence>
<feature type="transmembrane region" description="Helical" evidence="12">
    <location>
        <begin position="24"/>
        <end position="44"/>
    </location>
</feature>
<dbReference type="InterPro" id="IPR019306">
    <property type="entry name" value="TMEM231"/>
</dbReference>
<name>A0AAV6VLQ9_9ARAC</name>
<keyword evidence="5 12" id="KW-0812">Transmembrane</keyword>
<proteinExistence type="inferred from homology"/>
<evidence type="ECO:0000256" key="3">
    <source>
        <dbReference type="ARBA" id="ARBA00015087"/>
    </source>
</evidence>
<evidence type="ECO:0000256" key="9">
    <source>
        <dbReference type="ARBA" id="ARBA00023180"/>
    </source>
</evidence>
<evidence type="ECO:0000256" key="6">
    <source>
        <dbReference type="ARBA" id="ARBA00022989"/>
    </source>
</evidence>
<dbReference type="EMBL" id="JAFNEN010000062">
    <property type="protein sequence ID" value="KAG8196958.1"/>
    <property type="molecule type" value="Genomic_DNA"/>
</dbReference>
<keyword evidence="10" id="KW-0966">Cell projection</keyword>